<sequence>MTLISNFGRVRGFALAALAGAVLAGCGGGSSDSTAAGGGSVEMASGYFVPEVGAKANLSGAIFTSGVADCSVTNANSYASKDQVYLSGGPVQPGSAGLEPNSTFYVQVTDPSGAVLGTPSGTVTSDGNGKLQCRQLISVVENNGLPGFADSPNGVYKVWVSLSDKFKNSESKTDNFMIRTGTSTPDPAARITINKWYDANTNGQWDAGEELISGWKVDLEGFAFKFTAAVYDSLDSLGFGTFLAREYRPTSAAVWVSTNAYVAGTASPINISTNPDFLNSVPVTISSGSPTATVKFGNVCLGAGNGHTLGFWQNKNGKAAIENAADIYAGLGTLTLRDANGEDVNPTTHEELRAFLLGGSATNMAHMLSVQMATMWLNTRAGGVDRNGLVYAGPGAFTGVNDSGFITVEALINLANASLVSDSVTLSGHAQRAYQETLKDLLDNLNNNNQLYVQPTAAACGALTF</sequence>
<evidence type="ECO:0000313" key="3">
    <source>
        <dbReference type="Proteomes" id="UP000613011"/>
    </source>
</evidence>
<dbReference type="EMBL" id="JAEQNA010000003">
    <property type="protein sequence ID" value="MBL0420785.1"/>
    <property type="molecule type" value="Genomic_DNA"/>
</dbReference>
<dbReference type="AlphaFoldDB" id="A0A937D3J6"/>
<organism evidence="2 3">
    <name type="scientific">Ramlibacter aurantiacus</name>
    <dbReference type="NCBI Taxonomy" id="2801330"/>
    <lineage>
        <taxon>Bacteria</taxon>
        <taxon>Pseudomonadati</taxon>
        <taxon>Pseudomonadota</taxon>
        <taxon>Betaproteobacteria</taxon>
        <taxon>Burkholderiales</taxon>
        <taxon>Comamonadaceae</taxon>
        <taxon>Ramlibacter</taxon>
    </lineage>
</organism>
<feature type="signal peptide" evidence="1">
    <location>
        <begin position="1"/>
        <end position="24"/>
    </location>
</feature>
<gene>
    <name evidence="2" type="ORF">JI739_10555</name>
</gene>
<reference evidence="2" key="1">
    <citation type="submission" date="2021-01" db="EMBL/GenBank/DDBJ databases">
        <title>Ramlibacter sp. strain AW1 16S ribosomal RNA gene Genome sequencing and assembly.</title>
        <authorList>
            <person name="Kang M."/>
        </authorList>
    </citation>
    <scope>NUCLEOTIDE SEQUENCE</scope>
    <source>
        <strain evidence="2">AW1</strain>
    </source>
</reference>
<keyword evidence="1" id="KW-0732">Signal</keyword>
<accession>A0A937D3J6</accession>
<proteinExistence type="predicted"/>
<protein>
    <submittedName>
        <fullName evidence="2">Uncharacterized protein</fullName>
    </submittedName>
</protein>
<keyword evidence="3" id="KW-1185">Reference proteome</keyword>
<dbReference type="RefSeq" id="WP_201683862.1">
    <property type="nucleotide sequence ID" value="NZ_JAEQNA010000003.1"/>
</dbReference>
<feature type="chain" id="PRO_5037543539" evidence="1">
    <location>
        <begin position="25"/>
        <end position="465"/>
    </location>
</feature>
<evidence type="ECO:0000313" key="2">
    <source>
        <dbReference type="EMBL" id="MBL0420785.1"/>
    </source>
</evidence>
<dbReference type="Proteomes" id="UP000613011">
    <property type="component" value="Unassembled WGS sequence"/>
</dbReference>
<name>A0A937D3J6_9BURK</name>
<evidence type="ECO:0000256" key="1">
    <source>
        <dbReference type="SAM" id="SignalP"/>
    </source>
</evidence>
<comment type="caution">
    <text evidence="2">The sequence shown here is derived from an EMBL/GenBank/DDBJ whole genome shotgun (WGS) entry which is preliminary data.</text>
</comment>